<feature type="active site" description="Nucleophile and sulfur donor" evidence="1">
    <location>
        <position position="175"/>
    </location>
</feature>
<accession>L0K4Z2</accession>
<dbReference type="GO" id="GO:0006163">
    <property type="term" value="P:purine nucleotide metabolic process"/>
    <property type="evidence" value="ECO:0007669"/>
    <property type="project" value="UniProtKB-ARBA"/>
</dbReference>
<dbReference type="PANTHER" id="PTHR43169">
    <property type="entry name" value="EXSB FAMILY PROTEIN"/>
    <property type="match status" value="1"/>
</dbReference>
<dbReference type="NCBIfam" id="TIGR00268">
    <property type="entry name" value="ATP-dependent sacrificial sulfur transferase LarE"/>
    <property type="match status" value="1"/>
</dbReference>
<feature type="domain" description="NAD/GMP synthase" evidence="2">
    <location>
        <begin position="22"/>
        <end position="77"/>
    </location>
</feature>
<evidence type="ECO:0000259" key="2">
    <source>
        <dbReference type="Pfam" id="PF02540"/>
    </source>
</evidence>
<gene>
    <name evidence="3" type="ordered locus">Halha_0306</name>
</gene>
<keyword evidence="4" id="KW-1185">Reference proteome</keyword>
<dbReference type="PATRIC" id="fig|748449.3.peg.285"/>
<dbReference type="InterPro" id="IPR052188">
    <property type="entry name" value="Ni-pincer_cofactor_biosynth"/>
</dbReference>
<dbReference type="PIRSF" id="PIRSF006661">
    <property type="entry name" value="PP-lp_UCP006661"/>
    <property type="match status" value="1"/>
</dbReference>
<sequence>MNLEEKYEELQRIIKELGSTAIAFSGGVDSTFLTKVCHDVLEDKAIAVTAKSSTYPTREFKEAQELAEQIGIKQVVIVSEETDIDEFTDNPPNRCYFCKHELFSRVAEIAKEHEVEYVLDGSTYDDVSDFRPGLKAADELGVASPLKEAKLTKDEIRQLSKRLKLPTWNKPDMACLSSRFPYGEEITKEKLAMVEKAENYLWDLGFRQLRVRHHGDIARIEVAPEERERFFELKRIDAIDEKLKEFGFDYVTMDLAGYRTGSMNEVLDKEDTDLDI</sequence>
<reference evidence="4" key="1">
    <citation type="submission" date="2012-02" db="EMBL/GenBank/DDBJ databases">
        <title>The complete genome of Halobacteroides halobius DSM 5150.</title>
        <authorList>
            <person name="Lucas S."/>
            <person name="Copeland A."/>
            <person name="Lapidus A."/>
            <person name="Glavina del Rio T."/>
            <person name="Dalin E."/>
            <person name="Tice H."/>
            <person name="Bruce D."/>
            <person name="Goodwin L."/>
            <person name="Pitluck S."/>
            <person name="Peters L."/>
            <person name="Mikhailova N."/>
            <person name="Gu W."/>
            <person name="Kyrpides N."/>
            <person name="Mavromatis K."/>
            <person name="Ivanova N."/>
            <person name="Brettin T."/>
            <person name="Detter J.C."/>
            <person name="Han C."/>
            <person name="Larimer F."/>
            <person name="Land M."/>
            <person name="Hauser L."/>
            <person name="Markowitz V."/>
            <person name="Cheng J.-F."/>
            <person name="Hugenholtz P."/>
            <person name="Woyke T."/>
            <person name="Wu D."/>
            <person name="Tindall B."/>
            <person name="Pomrenke H."/>
            <person name="Brambilla E."/>
            <person name="Klenk H.-P."/>
            <person name="Eisen J.A."/>
        </authorList>
    </citation>
    <scope>NUCLEOTIDE SEQUENCE [LARGE SCALE GENOMIC DNA]</scope>
    <source>
        <strain evidence="4">ATCC 35273 / DSM 5150 / MD-1</strain>
    </source>
</reference>
<dbReference type="InterPro" id="IPR005232">
    <property type="entry name" value="LarE"/>
</dbReference>
<dbReference type="SUPFAM" id="SSF52402">
    <property type="entry name" value="Adenine nucleotide alpha hydrolases-like"/>
    <property type="match status" value="1"/>
</dbReference>
<dbReference type="Pfam" id="PF02540">
    <property type="entry name" value="NAD_synthase"/>
    <property type="match status" value="1"/>
</dbReference>
<dbReference type="PANTHER" id="PTHR43169:SF2">
    <property type="entry name" value="NAD_GMP SYNTHASE DOMAIN-CONTAINING PROTEIN"/>
    <property type="match status" value="1"/>
</dbReference>
<dbReference type="eggNOG" id="COG1606">
    <property type="taxonomic scope" value="Bacteria"/>
</dbReference>
<dbReference type="RefSeq" id="WP_015326043.1">
    <property type="nucleotide sequence ID" value="NC_019978.1"/>
</dbReference>
<dbReference type="EMBL" id="CP003359">
    <property type="protein sequence ID" value="AGB40317.1"/>
    <property type="molecule type" value="Genomic_DNA"/>
</dbReference>
<proteinExistence type="predicted"/>
<dbReference type="GO" id="GO:0016783">
    <property type="term" value="F:sulfurtransferase activity"/>
    <property type="evidence" value="ECO:0007669"/>
    <property type="project" value="InterPro"/>
</dbReference>
<dbReference type="OrthoDB" id="9776919at2"/>
<evidence type="ECO:0000256" key="1">
    <source>
        <dbReference type="PIRSR" id="PIRSR006661-1"/>
    </source>
</evidence>
<evidence type="ECO:0000313" key="4">
    <source>
        <dbReference type="Proteomes" id="UP000010880"/>
    </source>
</evidence>
<dbReference type="KEGG" id="hhl:Halha_0306"/>
<dbReference type="HOGENOM" id="CLU_061181_2_0_9"/>
<name>L0K4Z2_HALHC</name>
<dbReference type="STRING" id="748449.Halha_0306"/>
<dbReference type="InterPro" id="IPR014729">
    <property type="entry name" value="Rossmann-like_a/b/a_fold"/>
</dbReference>
<organism evidence="3 4">
    <name type="scientific">Halobacteroides halobius (strain ATCC 35273 / DSM 5150 / MD-1)</name>
    <dbReference type="NCBI Taxonomy" id="748449"/>
    <lineage>
        <taxon>Bacteria</taxon>
        <taxon>Bacillati</taxon>
        <taxon>Bacillota</taxon>
        <taxon>Clostridia</taxon>
        <taxon>Halanaerobiales</taxon>
        <taxon>Halobacteroidaceae</taxon>
        <taxon>Halobacteroides</taxon>
    </lineage>
</organism>
<dbReference type="AlphaFoldDB" id="L0K4Z2"/>
<dbReference type="Proteomes" id="UP000010880">
    <property type="component" value="Chromosome"/>
</dbReference>
<protein>
    <submittedName>
        <fullName evidence="3">TIGR00268 family protein</fullName>
    </submittedName>
</protein>
<dbReference type="InterPro" id="IPR022310">
    <property type="entry name" value="NAD/GMP_synthase"/>
</dbReference>
<dbReference type="Gene3D" id="3.40.50.620">
    <property type="entry name" value="HUPs"/>
    <property type="match status" value="1"/>
</dbReference>
<evidence type="ECO:0000313" key="3">
    <source>
        <dbReference type="EMBL" id="AGB40317.1"/>
    </source>
</evidence>
<dbReference type="CDD" id="cd01990">
    <property type="entry name" value="LarE-like"/>
    <property type="match status" value="1"/>
</dbReference>